<evidence type="ECO:0000256" key="1">
    <source>
        <dbReference type="SAM" id="MobiDB-lite"/>
    </source>
</evidence>
<dbReference type="Proteomes" id="UP000289886">
    <property type="component" value="Unassembled WGS sequence"/>
</dbReference>
<organism evidence="2 3">
    <name type="scientific">Acipenser ruthenus</name>
    <name type="common">Sterlet sturgeon</name>
    <dbReference type="NCBI Taxonomy" id="7906"/>
    <lineage>
        <taxon>Eukaryota</taxon>
        <taxon>Metazoa</taxon>
        <taxon>Chordata</taxon>
        <taxon>Craniata</taxon>
        <taxon>Vertebrata</taxon>
        <taxon>Euteleostomi</taxon>
        <taxon>Actinopterygii</taxon>
        <taxon>Chondrostei</taxon>
        <taxon>Acipenseriformes</taxon>
        <taxon>Acipenseridae</taxon>
        <taxon>Acipenser</taxon>
    </lineage>
</organism>
<sequence>MVTNFEFSSEESDEFPLGQVQRSVRPSLLHRLQPSPERSPKQSPAIRRTRQAVTQPQIRTLFYKDWTQPRLLKVLFDQAIPIPTGADREELFRLYCSSMSATPVFPPVKRKRNASQSRHPGLPIAVPIPPQLQALDLPASSVPPRQVRHQSQTNSSVPPAHSTHLPPQAASDPNTAYYRLH</sequence>
<accession>A0A662YUT0</accession>
<comment type="caution">
    <text evidence="2">The sequence shown here is derived from an EMBL/GenBank/DDBJ whole genome shotgun (WGS) entry which is preliminary data.</text>
</comment>
<keyword evidence="3" id="KW-1185">Reference proteome</keyword>
<reference evidence="2 3" key="1">
    <citation type="submission" date="2019-01" db="EMBL/GenBank/DDBJ databases">
        <title>Draft Genome and Complete Hox-Cluster Characterization of the Sterlet Sturgeon (Acipenser ruthenus).</title>
        <authorList>
            <person name="Wei Q."/>
        </authorList>
    </citation>
    <scope>NUCLEOTIDE SEQUENCE [LARGE SCALE GENOMIC DNA]</scope>
    <source>
        <strain evidence="2">WHYD16114868_AA</strain>
        <tissue evidence="2">Blood</tissue>
    </source>
</reference>
<dbReference type="EMBL" id="SCEB01000177">
    <property type="protein sequence ID" value="RXN00471.1"/>
    <property type="molecule type" value="Genomic_DNA"/>
</dbReference>
<proteinExistence type="predicted"/>
<gene>
    <name evidence="2" type="ORF">EOD39_9413</name>
</gene>
<protein>
    <submittedName>
        <fullName evidence="2">Uncharacterized protein</fullName>
    </submittedName>
</protein>
<feature type="region of interest" description="Disordered" evidence="1">
    <location>
        <begin position="1"/>
        <end position="52"/>
    </location>
</feature>
<feature type="region of interest" description="Disordered" evidence="1">
    <location>
        <begin position="107"/>
        <end position="181"/>
    </location>
</feature>
<evidence type="ECO:0000313" key="3">
    <source>
        <dbReference type="Proteomes" id="UP000289886"/>
    </source>
</evidence>
<dbReference type="AlphaFoldDB" id="A0A662YUT0"/>
<evidence type="ECO:0000313" key="2">
    <source>
        <dbReference type="EMBL" id="RXN00471.1"/>
    </source>
</evidence>
<name>A0A662YUT0_ACIRT</name>